<dbReference type="InterPro" id="IPR014756">
    <property type="entry name" value="Ig_E-set"/>
</dbReference>
<dbReference type="Pfam" id="PF01833">
    <property type="entry name" value="TIG"/>
    <property type="match status" value="1"/>
</dbReference>
<gene>
    <name evidence="3" type="ORF">F2Y36_07885</name>
</gene>
<evidence type="ECO:0000259" key="2">
    <source>
        <dbReference type="Pfam" id="PF01833"/>
    </source>
</evidence>
<reference evidence="3 4" key="1">
    <citation type="journal article" date="2019" name="Nat. Med.">
        <title>A library of human gut bacterial isolates paired with longitudinal multiomics data enables mechanistic microbiome research.</title>
        <authorList>
            <person name="Poyet M."/>
            <person name="Groussin M."/>
            <person name="Gibbons S.M."/>
            <person name="Avila-Pacheco J."/>
            <person name="Jiang X."/>
            <person name="Kearney S.M."/>
            <person name="Perrotta A.R."/>
            <person name="Berdy B."/>
            <person name="Zhao S."/>
            <person name="Lieberman T.D."/>
            <person name="Swanson P.K."/>
            <person name="Smith M."/>
            <person name="Roesemann S."/>
            <person name="Alexander J.E."/>
            <person name="Rich S.A."/>
            <person name="Livny J."/>
            <person name="Vlamakis H."/>
            <person name="Clish C."/>
            <person name="Bullock K."/>
            <person name="Deik A."/>
            <person name="Scott J."/>
            <person name="Pierce K.A."/>
            <person name="Xavier R.J."/>
            <person name="Alm E.J."/>
        </authorList>
    </citation>
    <scope>NUCLEOTIDE SEQUENCE [LARGE SCALE GENOMIC DNA]</scope>
    <source>
        <strain evidence="3 4">BIOML-A31</strain>
    </source>
</reference>
<proteinExistence type="predicted"/>
<dbReference type="Gene3D" id="2.60.40.10">
    <property type="entry name" value="Immunoglobulins"/>
    <property type="match status" value="1"/>
</dbReference>
<dbReference type="PANTHER" id="PTHR13833">
    <property type="match status" value="1"/>
</dbReference>
<dbReference type="CDD" id="cd00603">
    <property type="entry name" value="IPT_PCSR"/>
    <property type="match status" value="1"/>
</dbReference>
<dbReference type="AlphaFoldDB" id="A0A6L3KUH0"/>
<dbReference type="InterPro" id="IPR002909">
    <property type="entry name" value="IPT_dom"/>
</dbReference>
<dbReference type="PANTHER" id="PTHR13833:SF71">
    <property type="entry name" value="NHL DOMAIN-CONTAINING PROTEIN"/>
    <property type="match status" value="1"/>
</dbReference>
<dbReference type="EMBL" id="VVYP01000007">
    <property type="protein sequence ID" value="KAA5464213.1"/>
    <property type="molecule type" value="Genomic_DNA"/>
</dbReference>
<comment type="caution">
    <text evidence="3">The sequence shown here is derived from an EMBL/GenBank/DDBJ whole genome shotgun (WGS) entry which is preliminary data.</text>
</comment>
<protein>
    <recommendedName>
        <fullName evidence="2">IPT/TIG domain-containing protein</fullName>
    </recommendedName>
</protein>
<dbReference type="Pfam" id="PF01436">
    <property type="entry name" value="NHL"/>
    <property type="match status" value="1"/>
</dbReference>
<dbReference type="InterPro" id="IPR011042">
    <property type="entry name" value="6-blade_b-propeller_TolB-like"/>
</dbReference>
<dbReference type="SUPFAM" id="SSF81296">
    <property type="entry name" value="E set domains"/>
    <property type="match status" value="1"/>
</dbReference>
<evidence type="ECO:0000256" key="1">
    <source>
        <dbReference type="ARBA" id="ARBA00022737"/>
    </source>
</evidence>
<evidence type="ECO:0000313" key="3">
    <source>
        <dbReference type="EMBL" id="KAA5464213.1"/>
    </source>
</evidence>
<sequence>MYSTMETKQLLKNNVLQALFLFWGLFALNACDDNSNGSTHDPGKPVEVISFSPLEGAAKTRLYITGKNFGTDVSKIFVKIGGVNAKVIGSDGEIIYCLVPFGVSADGTVEVAVGEDAASAQYVPADQTFGYKKTRQVKTLCGYVDEYGKSEAKDGSFDICGFAQPRWLAVDPQNQHQLYLVDGVAGDNIRILDVEKRTVSTMLSKGQGGWNQIRQISFTVTGDTLLVANEESKDDAVAVAMLLRTQNYQQPTAVCYANENNACCTNPTNGELYFNSRKDGTLYRYDWETQERDNLGTVLNGKSAQFFIFFHPEGDYAYICVPNQRVIMKAEYDHEKKTLKTPTLFCGSVGYQDYKDGNGTNARLGNPMQGVFVKNEEYIREGKEDHYDFYFCDQYAHAIRYVTPDADVRTFAGRGSKGLNDDPKGYIDGELLEEARFNQPQGLTFDSENGIFYIAEYENKRIRTISLNAE</sequence>
<dbReference type="InterPro" id="IPR001258">
    <property type="entry name" value="NHL_repeat"/>
</dbReference>
<dbReference type="Proteomes" id="UP000475905">
    <property type="component" value="Unassembled WGS sequence"/>
</dbReference>
<dbReference type="Gene3D" id="2.120.10.30">
    <property type="entry name" value="TolB, C-terminal domain"/>
    <property type="match status" value="1"/>
</dbReference>
<keyword evidence="1" id="KW-0677">Repeat</keyword>
<dbReference type="SUPFAM" id="SSF75011">
    <property type="entry name" value="3-carboxy-cis,cis-mucoante lactonizing enzyme"/>
    <property type="match status" value="1"/>
</dbReference>
<name>A0A6L3KUH0_9BACE</name>
<accession>A0A6L3KUH0</accession>
<feature type="domain" description="IPT/TIG" evidence="2">
    <location>
        <begin position="48"/>
        <end position="123"/>
    </location>
</feature>
<organism evidence="3 4">
    <name type="scientific">Bacteroides caccae</name>
    <dbReference type="NCBI Taxonomy" id="47678"/>
    <lineage>
        <taxon>Bacteria</taxon>
        <taxon>Pseudomonadati</taxon>
        <taxon>Bacteroidota</taxon>
        <taxon>Bacteroidia</taxon>
        <taxon>Bacteroidales</taxon>
        <taxon>Bacteroidaceae</taxon>
        <taxon>Bacteroides</taxon>
    </lineage>
</organism>
<dbReference type="InterPro" id="IPR013783">
    <property type="entry name" value="Ig-like_fold"/>
</dbReference>
<evidence type="ECO:0000313" key="4">
    <source>
        <dbReference type="Proteomes" id="UP000475905"/>
    </source>
</evidence>